<evidence type="ECO:0000313" key="2">
    <source>
        <dbReference type="Ensembl" id="ENSSLDP00000028335.1"/>
    </source>
</evidence>
<evidence type="ECO:0000256" key="1">
    <source>
        <dbReference type="SAM" id="Phobius"/>
    </source>
</evidence>
<keyword evidence="1" id="KW-0472">Membrane</keyword>
<proteinExistence type="predicted"/>
<keyword evidence="3" id="KW-1185">Reference proteome</keyword>
<keyword evidence="1" id="KW-0812">Transmembrane</keyword>
<reference evidence="2" key="1">
    <citation type="submission" date="2025-08" db="UniProtKB">
        <authorList>
            <consortium name="Ensembl"/>
        </authorList>
    </citation>
    <scope>IDENTIFICATION</scope>
</reference>
<dbReference type="GeneTree" id="ENSGT01120000272772"/>
<dbReference type="AlphaFoldDB" id="A0A3B4YC85"/>
<evidence type="ECO:0000313" key="3">
    <source>
        <dbReference type="Proteomes" id="UP000261360"/>
    </source>
</evidence>
<organism evidence="2 3">
    <name type="scientific">Seriola lalandi dorsalis</name>
    <dbReference type="NCBI Taxonomy" id="1841481"/>
    <lineage>
        <taxon>Eukaryota</taxon>
        <taxon>Metazoa</taxon>
        <taxon>Chordata</taxon>
        <taxon>Craniata</taxon>
        <taxon>Vertebrata</taxon>
        <taxon>Euteleostomi</taxon>
        <taxon>Actinopterygii</taxon>
        <taxon>Neopterygii</taxon>
        <taxon>Teleostei</taxon>
        <taxon>Neoteleostei</taxon>
        <taxon>Acanthomorphata</taxon>
        <taxon>Carangaria</taxon>
        <taxon>Carangiformes</taxon>
        <taxon>Carangidae</taxon>
        <taxon>Seriola</taxon>
    </lineage>
</organism>
<reference evidence="2" key="2">
    <citation type="submission" date="2025-09" db="UniProtKB">
        <authorList>
            <consortium name="Ensembl"/>
        </authorList>
    </citation>
    <scope>IDENTIFICATION</scope>
</reference>
<name>A0A3B4YC85_SERLL</name>
<protein>
    <submittedName>
        <fullName evidence="2">Uncharacterized protein</fullName>
    </submittedName>
</protein>
<dbReference type="STRING" id="1841481.ENSSLDP00000028335"/>
<accession>A0A3B4YC85</accession>
<keyword evidence="1" id="KW-1133">Transmembrane helix</keyword>
<sequence>MHHQQRMAALGTDKELSDLLDFSAVSEFTFFFFFFFLLIWI</sequence>
<dbReference type="Proteomes" id="UP000261360">
    <property type="component" value="Unplaced"/>
</dbReference>
<dbReference type="Ensembl" id="ENSSLDT00000029178.1">
    <property type="protein sequence ID" value="ENSSLDP00000028335.1"/>
    <property type="gene ID" value="ENSSLDG00000021922.1"/>
</dbReference>
<feature type="transmembrane region" description="Helical" evidence="1">
    <location>
        <begin position="20"/>
        <end position="40"/>
    </location>
</feature>